<evidence type="ECO:0008006" key="3">
    <source>
        <dbReference type="Google" id="ProtNLM"/>
    </source>
</evidence>
<organism evidence="1 2">
    <name type="scientific">Forsythia ovata</name>
    <dbReference type="NCBI Taxonomy" id="205694"/>
    <lineage>
        <taxon>Eukaryota</taxon>
        <taxon>Viridiplantae</taxon>
        <taxon>Streptophyta</taxon>
        <taxon>Embryophyta</taxon>
        <taxon>Tracheophyta</taxon>
        <taxon>Spermatophyta</taxon>
        <taxon>Magnoliopsida</taxon>
        <taxon>eudicotyledons</taxon>
        <taxon>Gunneridae</taxon>
        <taxon>Pentapetalae</taxon>
        <taxon>asterids</taxon>
        <taxon>lamiids</taxon>
        <taxon>Lamiales</taxon>
        <taxon>Oleaceae</taxon>
        <taxon>Forsythieae</taxon>
        <taxon>Forsythia</taxon>
    </lineage>
</organism>
<dbReference type="AlphaFoldDB" id="A0ABD1UXU2"/>
<accession>A0ABD1UXU2</accession>
<sequence length="109" mass="12375">MPPSKIASLEEIRKNLSEFCCHLHPPLRLLPIPVSTSHFKSSIKETSFQKLKNLVTLLRIRLRNLWELSRLVGYFHSRQFAKASISCGPLPLNRQTNFGGKAIDSMSLS</sequence>
<name>A0ABD1UXU2_9LAMI</name>
<gene>
    <name evidence="1" type="ORF">Fot_22477</name>
</gene>
<reference evidence="2" key="1">
    <citation type="submission" date="2024-07" db="EMBL/GenBank/DDBJ databases">
        <title>Two chromosome-level genome assemblies of Korean endemic species Abeliophyllum distichum and Forsythia ovata (Oleaceae).</title>
        <authorList>
            <person name="Jang H."/>
        </authorList>
    </citation>
    <scope>NUCLEOTIDE SEQUENCE [LARGE SCALE GENOMIC DNA]</scope>
</reference>
<dbReference type="Proteomes" id="UP001604277">
    <property type="component" value="Unassembled WGS sequence"/>
</dbReference>
<dbReference type="EMBL" id="JBFOLJ010000006">
    <property type="protein sequence ID" value="KAL2529876.1"/>
    <property type="molecule type" value="Genomic_DNA"/>
</dbReference>
<proteinExistence type="predicted"/>
<evidence type="ECO:0000313" key="2">
    <source>
        <dbReference type="Proteomes" id="UP001604277"/>
    </source>
</evidence>
<keyword evidence="2" id="KW-1185">Reference proteome</keyword>
<evidence type="ECO:0000313" key="1">
    <source>
        <dbReference type="EMBL" id="KAL2529876.1"/>
    </source>
</evidence>
<comment type="caution">
    <text evidence="1">The sequence shown here is derived from an EMBL/GenBank/DDBJ whole genome shotgun (WGS) entry which is preliminary data.</text>
</comment>
<protein>
    <recommendedName>
        <fullName evidence="3">Maturase K</fullName>
    </recommendedName>
</protein>